<keyword evidence="2" id="KW-1185">Reference proteome</keyword>
<dbReference type="Proteomes" id="UP000319449">
    <property type="component" value="Unassembled WGS sequence"/>
</dbReference>
<sequence length="87" mass="9855">MFANDDLGASVYKSWSNTQRRDEITKLVEGYRNGLPVGILCKMAEAIAGSRKRARKQLHEMLTLEEREAAITRESGGMLILVKDFLR</sequence>
<protein>
    <submittedName>
        <fullName evidence="1">Uncharacterized protein</fullName>
    </submittedName>
</protein>
<dbReference type="RefSeq" id="WP_145019533.1">
    <property type="nucleotide sequence ID" value="NZ_VLLN01000005.1"/>
</dbReference>
<evidence type="ECO:0000313" key="2">
    <source>
        <dbReference type="Proteomes" id="UP000319449"/>
    </source>
</evidence>
<evidence type="ECO:0000313" key="1">
    <source>
        <dbReference type="EMBL" id="TWJ26429.1"/>
    </source>
</evidence>
<gene>
    <name evidence="1" type="ORF">JN12_01135</name>
</gene>
<proteinExistence type="predicted"/>
<organism evidence="1 2">
    <name type="scientific">Geobacter argillaceus</name>
    <dbReference type="NCBI Taxonomy" id="345631"/>
    <lineage>
        <taxon>Bacteria</taxon>
        <taxon>Pseudomonadati</taxon>
        <taxon>Thermodesulfobacteriota</taxon>
        <taxon>Desulfuromonadia</taxon>
        <taxon>Geobacterales</taxon>
        <taxon>Geobacteraceae</taxon>
        <taxon>Geobacter</taxon>
    </lineage>
</organism>
<dbReference type="EMBL" id="VLLN01000005">
    <property type="protein sequence ID" value="TWJ26429.1"/>
    <property type="molecule type" value="Genomic_DNA"/>
</dbReference>
<dbReference type="AlphaFoldDB" id="A0A562W818"/>
<comment type="caution">
    <text evidence="1">The sequence shown here is derived from an EMBL/GenBank/DDBJ whole genome shotgun (WGS) entry which is preliminary data.</text>
</comment>
<reference evidence="1 2" key="1">
    <citation type="submission" date="2019-07" db="EMBL/GenBank/DDBJ databases">
        <title>Genomic Encyclopedia of Archaeal and Bacterial Type Strains, Phase II (KMG-II): from individual species to whole genera.</title>
        <authorList>
            <person name="Goeker M."/>
        </authorList>
    </citation>
    <scope>NUCLEOTIDE SEQUENCE [LARGE SCALE GENOMIC DNA]</scope>
    <source>
        <strain evidence="1 2">ATCC BAA-1139</strain>
    </source>
</reference>
<name>A0A562W818_9BACT</name>
<accession>A0A562W818</accession>
<dbReference type="OrthoDB" id="5398312at2"/>